<name>A0A3N2AVK8_9MICO</name>
<comment type="caution">
    <text evidence="2">The sequence shown here is derived from an EMBL/GenBank/DDBJ whole genome shotgun (WGS) entry which is preliminary data.</text>
</comment>
<evidence type="ECO:0000313" key="2">
    <source>
        <dbReference type="EMBL" id="ROR67063.1"/>
    </source>
</evidence>
<sequence length="59" mass="6406">MESSTVTMSRQRDDRPQEPAPSAPAVSHRGAGKMLDERAYLVAFGRGGAQRMAIPLHRG</sequence>
<dbReference type="EMBL" id="RKHJ01000001">
    <property type="protein sequence ID" value="ROR67063.1"/>
    <property type="molecule type" value="Genomic_DNA"/>
</dbReference>
<protein>
    <submittedName>
        <fullName evidence="2">Uncharacterized protein</fullName>
    </submittedName>
</protein>
<proteinExistence type="predicted"/>
<dbReference type="AlphaFoldDB" id="A0A3N2AVK8"/>
<accession>A0A3N2AVK8</accession>
<keyword evidence="3" id="KW-1185">Reference proteome</keyword>
<organism evidence="2 3">
    <name type="scientific">Agrococcus jenensis</name>
    <dbReference type="NCBI Taxonomy" id="46353"/>
    <lineage>
        <taxon>Bacteria</taxon>
        <taxon>Bacillati</taxon>
        <taxon>Actinomycetota</taxon>
        <taxon>Actinomycetes</taxon>
        <taxon>Micrococcales</taxon>
        <taxon>Microbacteriaceae</taxon>
        <taxon>Agrococcus</taxon>
    </lineage>
</organism>
<evidence type="ECO:0000313" key="3">
    <source>
        <dbReference type="Proteomes" id="UP000275456"/>
    </source>
</evidence>
<dbReference type="Proteomes" id="UP000275456">
    <property type="component" value="Unassembled WGS sequence"/>
</dbReference>
<reference evidence="2 3" key="1">
    <citation type="submission" date="2018-11" db="EMBL/GenBank/DDBJ databases">
        <title>Sequencing the genomes of 1000 actinobacteria strains.</title>
        <authorList>
            <person name="Klenk H.-P."/>
        </authorList>
    </citation>
    <scope>NUCLEOTIDE SEQUENCE [LARGE SCALE GENOMIC DNA]</scope>
    <source>
        <strain evidence="2 3">DSM 9580</strain>
    </source>
</reference>
<feature type="region of interest" description="Disordered" evidence="1">
    <location>
        <begin position="1"/>
        <end position="31"/>
    </location>
</feature>
<dbReference type="RefSeq" id="WP_123697972.1">
    <property type="nucleotide sequence ID" value="NZ_RKHJ01000001.1"/>
</dbReference>
<evidence type="ECO:0000256" key="1">
    <source>
        <dbReference type="SAM" id="MobiDB-lite"/>
    </source>
</evidence>
<gene>
    <name evidence="2" type="ORF">EDD26_2462</name>
</gene>